<dbReference type="Proteomes" id="UP001139447">
    <property type="component" value="Unassembled WGS sequence"/>
</dbReference>
<accession>A0A9X1VUG4</accession>
<dbReference type="PANTHER" id="PTHR36444">
    <property type="entry name" value="TRANSCRIPTIONAL REGULATOR PROTEIN YOBU-RELATED"/>
    <property type="match status" value="1"/>
</dbReference>
<dbReference type="EMBL" id="JALGBI010000001">
    <property type="protein sequence ID" value="MCJ0763527.1"/>
    <property type="molecule type" value="Genomic_DNA"/>
</dbReference>
<dbReference type="PANTHER" id="PTHR36444:SF2">
    <property type="entry name" value="TRANSCRIPTIONAL REGULATOR PROTEIN YOBU-RELATED"/>
    <property type="match status" value="1"/>
</dbReference>
<reference evidence="2" key="1">
    <citation type="submission" date="2022-03" db="EMBL/GenBank/DDBJ databases">
        <authorList>
            <person name="Woo C.Y."/>
        </authorList>
    </citation>
    <scope>NUCLEOTIDE SEQUENCE</scope>
    <source>
        <strain evidence="2">CYS-02</strain>
    </source>
</reference>
<dbReference type="SMART" id="SM00871">
    <property type="entry name" value="AraC_E_bind"/>
    <property type="match status" value="1"/>
</dbReference>
<dbReference type="RefSeq" id="WP_243306116.1">
    <property type="nucleotide sequence ID" value="NZ_JALGBI010000001.1"/>
</dbReference>
<dbReference type="InterPro" id="IPR053182">
    <property type="entry name" value="YobU-like_regulator"/>
</dbReference>
<dbReference type="Gene3D" id="3.20.80.10">
    <property type="entry name" value="Regulatory factor, effector binding domain"/>
    <property type="match status" value="1"/>
</dbReference>
<gene>
    <name evidence="2" type="ORF">MMF98_09930</name>
</gene>
<organism evidence="2 3">
    <name type="scientific">Variovorax terrae</name>
    <dbReference type="NCBI Taxonomy" id="2923278"/>
    <lineage>
        <taxon>Bacteria</taxon>
        <taxon>Pseudomonadati</taxon>
        <taxon>Pseudomonadota</taxon>
        <taxon>Betaproteobacteria</taxon>
        <taxon>Burkholderiales</taxon>
        <taxon>Comamonadaceae</taxon>
        <taxon>Variovorax</taxon>
    </lineage>
</organism>
<keyword evidence="3" id="KW-1185">Reference proteome</keyword>
<dbReference type="InterPro" id="IPR029441">
    <property type="entry name" value="Cass2"/>
</dbReference>
<evidence type="ECO:0000313" key="2">
    <source>
        <dbReference type="EMBL" id="MCJ0763527.1"/>
    </source>
</evidence>
<dbReference type="InterPro" id="IPR010499">
    <property type="entry name" value="AraC_E-bd"/>
</dbReference>
<evidence type="ECO:0000313" key="3">
    <source>
        <dbReference type="Proteomes" id="UP001139447"/>
    </source>
</evidence>
<dbReference type="AlphaFoldDB" id="A0A9X1VUG4"/>
<comment type="caution">
    <text evidence="2">The sequence shown here is derived from an EMBL/GenBank/DDBJ whole genome shotgun (WGS) entry which is preliminary data.</text>
</comment>
<evidence type="ECO:0000259" key="1">
    <source>
        <dbReference type="SMART" id="SM00871"/>
    </source>
</evidence>
<dbReference type="InterPro" id="IPR011256">
    <property type="entry name" value="Reg_factor_effector_dom_sf"/>
</dbReference>
<dbReference type="SUPFAM" id="SSF55136">
    <property type="entry name" value="Probable bacterial effector-binding domain"/>
    <property type="match status" value="1"/>
</dbReference>
<name>A0A9X1VUG4_9BURK</name>
<protein>
    <submittedName>
        <fullName evidence="2">GyrI-like domain-containing protein</fullName>
    </submittedName>
</protein>
<dbReference type="Pfam" id="PF14526">
    <property type="entry name" value="Cass2"/>
    <property type="match status" value="1"/>
</dbReference>
<feature type="domain" description="AraC effector-binding" evidence="1">
    <location>
        <begin position="1"/>
        <end position="148"/>
    </location>
</feature>
<sequence>MKIVHQEQAIHIVGIELRTTNQEAFETIPRHWQRFGEEGVLARIPGKLSDEVYAVYTNFENAGRNNEGLYSLIIGARVPPGSPLPKGLAPAVAPAGPRAVFPVEKGRVDLVGAAWQAIWARHDLKKTYLADYERYGADGTIDIFIGIAREPLPA</sequence>
<proteinExistence type="predicted"/>